<feature type="transmembrane region" description="Helical" evidence="6">
    <location>
        <begin position="278"/>
        <end position="300"/>
    </location>
</feature>
<feature type="transmembrane region" description="Helical" evidence="6">
    <location>
        <begin position="411"/>
        <end position="436"/>
    </location>
</feature>
<feature type="transmembrane region" description="Helical" evidence="6">
    <location>
        <begin position="156"/>
        <end position="181"/>
    </location>
</feature>
<keyword evidence="5 6" id="KW-0472">Membrane</keyword>
<feature type="transmembrane region" description="Helical" evidence="6">
    <location>
        <begin position="32"/>
        <end position="57"/>
    </location>
</feature>
<dbReference type="RefSeq" id="WP_311698933.1">
    <property type="nucleotide sequence ID" value="NZ_JAVREY010000053.1"/>
</dbReference>
<evidence type="ECO:0000256" key="3">
    <source>
        <dbReference type="ARBA" id="ARBA00022692"/>
    </source>
</evidence>
<dbReference type="Gene3D" id="1.20.1250.20">
    <property type="entry name" value="MFS general substrate transporter like domains"/>
    <property type="match status" value="1"/>
</dbReference>
<evidence type="ECO:0000313" key="9">
    <source>
        <dbReference type="Proteomes" id="UP001183809"/>
    </source>
</evidence>
<feature type="transmembrane region" description="Helical" evidence="6">
    <location>
        <begin position="69"/>
        <end position="89"/>
    </location>
</feature>
<dbReference type="InterPro" id="IPR036259">
    <property type="entry name" value="MFS_trans_sf"/>
</dbReference>
<evidence type="ECO:0000259" key="7">
    <source>
        <dbReference type="PROSITE" id="PS50850"/>
    </source>
</evidence>
<proteinExistence type="predicted"/>
<accession>A0ABU2U338</accession>
<evidence type="ECO:0000256" key="1">
    <source>
        <dbReference type="ARBA" id="ARBA00004651"/>
    </source>
</evidence>
<reference evidence="9" key="1">
    <citation type="submission" date="2023-07" db="EMBL/GenBank/DDBJ databases">
        <title>30 novel species of actinomycetes from the DSMZ collection.</title>
        <authorList>
            <person name="Nouioui I."/>
        </authorList>
    </citation>
    <scope>NUCLEOTIDE SEQUENCE [LARGE SCALE GENOMIC DNA]</scope>
    <source>
        <strain evidence="9">DSM 41699</strain>
    </source>
</reference>
<evidence type="ECO:0000313" key="8">
    <source>
        <dbReference type="EMBL" id="MDT0467472.1"/>
    </source>
</evidence>
<keyword evidence="4 6" id="KW-1133">Transmembrane helix</keyword>
<feature type="transmembrane region" description="Helical" evidence="6">
    <location>
        <begin position="187"/>
        <end position="205"/>
    </location>
</feature>
<dbReference type="PANTHER" id="PTHR23511:SF34">
    <property type="entry name" value="SYNAPTIC VESICLE GLYCOPROTEIN 2"/>
    <property type="match status" value="1"/>
</dbReference>
<dbReference type="PANTHER" id="PTHR23511">
    <property type="entry name" value="SYNAPTIC VESICLE GLYCOPROTEIN 2"/>
    <property type="match status" value="1"/>
</dbReference>
<sequence length="488" mass="51980">MTTKTPLRSADRLRPLGEALDDAAISRLHIRFWLLAGLGILLDGFDFFIIGVANPLIAKDFTVTAVQKGMLSAAAVVGSVFGAALLGPLGDRIGRSRIFRIDLWLFVVFSILCAVAWDVWSLMIFRCALGIAVGLDYPIAASYLAEILPSKARGRWLVGAFSLQAVGIVLGAATGVVVLQARPQVSSWRIMLGFGMIPALFIIWLRRRVPESPRWLAQNGRENQAREVGRALVGTPVQVTAADRERHAPPAEGVRAFLQPQLFSRQWRRRTVFTAAPWFLMDIATYGVGIFTPTLLASFALSHADATFIADDIASTKGTAVLDVFLVVGFVVAVLLIDRVGRIPLQLTGFAVMAIALCVLASSTQLSGGAKAHLSLVMLGFALFNTFMNLGPNATTFALPAEVFPSEMRAAGHGFAAGCGKLGAALGTFLFPVLLAGIGEAALLYAVAAACALGFLITLVFRVETRGHSLDQLSGAQAGTLAPRVTPP</sequence>
<feature type="transmembrane region" description="Helical" evidence="6">
    <location>
        <begin position="123"/>
        <end position="144"/>
    </location>
</feature>
<dbReference type="InterPro" id="IPR020846">
    <property type="entry name" value="MFS_dom"/>
</dbReference>
<feature type="transmembrane region" description="Helical" evidence="6">
    <location>
        <begin position="101"/>
        <end position="117"/>
    </location>
</feature>
<dbReference type="InterPro" id="IPR005828">
    <property type="entry name" value="MFS_sugar_transport-like"/>
</dbReference>
<evidence type="ECO:0000256" key="2">
    <source>
        <dbReference type="ARBA" id="ARBA00022448"/>
    </source>
</evidence>
<dbReference type="Pfam" id="PF00083">
    <property type="entry name" value="Sugar_tr"/>
    <property type="match status" value="1"/>
</dbReference>
<keyword evidence="9" id="KW-1185">Reference proteome</keyword>
<feature type="transmembrane region" description="Helical" evidence="6">
    <location>
        <begin position="442"/>
        <end position="461"/>
    </location>
</feature>
<protein>
    <submittedName>
        <fullName evidence="8">MFS transporter</fullName>
    </submittedName>
</protein>
<name>A0ABU2U338_9ACTN</name>
<gene>
    <name evidence="8" type="ORF">RM764_31505</name>
</gene>
<feature type="transmembrane region" description="Helical" evidence="6">
    <location>
        <begin position="320"/>
        <end position="337"/>
    </location>
</feature>
<dbReference type="Proteomes" id="UP001183809">
    <property type="component" value="Unassembled WGS sequence"/>
</dbReference>
<feature type="transmembrane region" description="Helical" evidence="6">
    <location>
        <begin position="372"/>
        <end position="390"/>
    </location>
</feature>
<evidence type="ECO:0000256" key="6">
    <source>
        <dbReference type="SAM" id="Phobius"/>
    </source>
</evidence>
<feature type="domain" description="Major facilitator superfamily (MFS) profile" evidence="7">
    <location>
        <begin position="32"/>
        <end position="466"/>
    </location>
</feature>
<evidence type="ECO:0000256" key="5">
    <source>
        <dbReference type="ARBA" id="ARBA00023136"/>
    </source>
</evidence>
<dbReference type="EMBL" id="JAVREY010000053">
    <property type="protein sequence ID" value="MDT0467472.1"/>
    <property type="molecule type" value="Genomic_DNA"/>
</dbReference>
<comment type="caution">
    <text evidence="8">The sequence shown here is derived from an EMBL/GenBank/DDBJ whole genome shotgun (WGS) entry which is preliminary data.</text>
</comment>
<evidence type="ECO:0000256" key="4">
    <source>
        <dbReference type="ARBA" id="ARBA00022989"/>
    </source>
</evidence>
<dbReference type="SUPFAM" id="SSF103473">
    <property type="entry name" value="MFS general substrate transporter"/>
    <property type="match status" value="1"/>
</dbReference>
<keyword evidence="2" id="KW-0813">Transport</keyword>
<dbReference type="PROSITE" id="PS50850">
    <property type="entry name" value="MFS"/>
    <property type="match status" value="1"/>
</dbReference>
<organism evidence="8 9">
    <name type="scientific">Streptomyces gibsoniae</name>
    <dbReference type="NCBI Taxonomy" id="3075529"/>
    <lineage>
        <taxon>Bacteria</taxon>
        <taxon>Bacillati</taxon>
        <taxon>Actinomycetota</taxon>
        <taxon>Actinomycetes</taxon>
        <taxon>Kitasatosporales</taxon>
        <taxon>Streptomycetaceae</taxon>
        <taxon>Streptomyces</taxon>
    </lineage>
</organism>
<feature type="transmembrane region" description="Helical" evidence="6">
    <location>
        <begin position="349"/>
        <end position="366"/>
    </location>
</feature>
<keyword evidence="3 6" id="KW-0812">Transmembrane</keyword>
<comment type="subcellular location">
    <subcellularLocation>
        <location evidence="1">Cell membrane</location>
        <topology evidence="1">Multi-pass membrane protein</topology>
    </subcellularLocation>
</comment>